<proteinExistence type="predicted"/>
<dbReference type="EMBL" id="DVFW01000006">
    <property type="protein sequence ID" value="HIQ79818.1"/>
    <property type="molecule type" value="Genomic_DNA"/>
</dbReference>
<name>A0A9D0ZFT8_9FIRM</name>
<keyword evidence="2" id="KW-1133">Transmembrane helix</keyword>
<evidence type="ECO:0000256" key="2">
    <source>
        <dbReference type="SAM" id="Phobius"/>
    </source>
</evidence>
<protein>
    <recommendedName>
        <fullName evidence="5">Stage III sporulation protein AG</fullName>
    </recommendedName>
</protein>
<reference evidence="3" key="1">
    <citation type="submission" date="2020-10" db="EMBL/GenBank/DDBJ databases">
        <authorList>
            <person name="Gilroy R."/>
        </authorList>
    </citation>
    <scope>NUCLEOTIDE SEQUENCE</scope>
    <source>
        <strain evidence="3">ChiSjej1B19-3389</strain>
    </source>
</reference>
<dbReference type="Proteomes" id="UP000886787">
    <property type="component" value="Unassembled WGS sequence"/>
</dbReference>
<evidence type="ECO:0000256" key="1">
    <source>
        <dbReference type="SAM" id="MobiDB-lite"/>
    </source>
</evidence>
<evidence type="ECO:0000313" key="4">
    <source>
        <dbReference type="Proteomes" id="UP000886787"/>
    </source>
</evidence>
<reference evidence="3" key="2">
    <citation type="journal article" date="2021" name="PeerJ">
        <title>Extensive microbial diversity within the chicken gut microbiome revealed by metagenomics and culture.</title>
        <authorList>
            <person name="Gilroy R."/>
            <person name="Ravi A."/>
            <person name="Getino M."/>
            <person name="Pursley I."/>
            <person name="Horton D.L."/>
            <person name="Alikhan N.F."/>
            <person name="Baker D."/>
            <person name="Gharbi K."/>
            <person name="Hall N."/>
            <person name="Watson M."/>
            <person name="Adriaenssens E.M."/>
            <person name="Foster-Nyarko E."/>
            <person name="Jarju S."/>
            <person name="Secka A."/>
            <person name="Antonio M."/>
            <person name="Oren A."/>
            <person name="Chaudhuri R.R."/>
            <person name="La Ragione R."/>
            <person name="Hildebrand F."/>
            <person name="Pallen M.J."/>
        </authorList>
    </citation>
    <scope>NUCLEOTIDE SEQUENCE</scope>
    <source>
        <strain evidence="3">ChiSjej1B19-3389</strain>
    </source>
</reference>
<sequence length="195" mass="21287">MSGEKKEKLENKIRRFLAEDKYKKIIIIAGFVAIALIFLSNFFEGGGTPQQDTQTVITGSQSIAQYKQETEQLLADMIASIEGAGTTKILVTVDSSEEYVYLANEKESVNQSDDSNEDSNKSGQSSDTEKDYITVRLSDGTEQAIVLKEIQPKIRGVLVVCDGGGDILVQQRVLEAVTKALDISTAQVCVTKLSN</sequence>
<organism evidence="3 4">
    <name type="scientific">Candidatus Scatavimonas merdigallinarum</name>
    <dbReference type="NCBI Taxonomy" id="2840914"/>
    <lineage>
        <taxon>Bacteria</taxon>
        <taxon>Bacillati</taxon>
        <taxon>Bacillota</taxon>
        <taxon>Clostridia</taxon>
        <taxon>Eubacteriales</taxon>
        <taxon>Oscillospiraceae</taxon>
        <taxon>Oscillospiraceae incertae sedis</taxon>
        <taxon>Candidatus Scatavimonas</taxon>
    </lineage>
</organism>
<keyword evidence="2" id="KW-0812">Transmembrane</keyword>
<evidence type="ECO:0000313" key="3">
    <source>
        <dbReference type="EMBL" id="HIQ79818.1"/>
    </source>
</evidence>
<comment type="caution">
    <text evidence="3">The sequence shown here is derived from an EMBL/GenBank/DDBJ whole genome shotgun (WGS) entry which is preliminary data.</text>
</comment>
<gene>
    <name evidence="3" type="ORF">IAD32_00855</name>
</gene>
<keyword evidence="2" id="KW-0472">Membrane</keyword>
<dbReference type="AlphaFoldDB" id="A0A9D0ZFT8"/>
<accession>A0A9D0ZFT8</accession>
<feature type="transmembrane region" description="Helical" evidence="2">
    <location>
        <begin position="21"/>
        <end position="43"/>
    </location>
</feature>
<evidence type="ECO:0008006" key="5">
    <source>
        <dbReference type="Google" id="ProtNLM"/>
    </source>
</evidence>
<feature type="region of interest" description="Disordered" evidence="1">
    <location>
        <begin position="106"/>
        <end position="131"/>
    </location>
</feature>